<dbReference type="AlphaFoldDB" id="A0A836CGK6"/>
<proteinExistence type="inferred from homology"/>
<feature type="compositionally biased region" description="Basic and acidic residues" evidence="7">
    <location>
        <begin position="31"/>
        <end position="43"/>
    </location>
</feature>
<feature type="compositionally biased region" description="Polar residues" evidence="7">
    <location>
        <begin position="19"/>
        <end position="30"/>
    </location>
</feature>
<dbReference type="Proteomes" id="UP000664859">
    <property type="component" value="Unassembled WGS sequence"/>
</dbReference>
<evidence type="ECO:0000256" key="6">
    <source>
        <dbReference type="ARBA" id="ARBA00023136"/>
    </source>
</evidence>
<keyword evidence="6 8" id="KW-0472">Membrane</keyword>
<dbReference type="OrthoDB" id="416555at2759"/>
<evidence type="ECO:0000256" key="2">
    <source>
        <dbReference type="ARBA" id="ARBA00006690"/>
    </source>
</evidence>
<feature type="transmembrane region" description="Helical" evidence="8">
    <location>
        <begin position="155"/>
        <end position="176"/>
    </location>
</feature>
<protein>
    <submittedName>
        <fullName evidence="9">Uncharacterized protein</fullName>
    </submittedName>
</protein>
<feature type="transmembrane region" description="Helical" evidence="8">
    <location>
        <begin position="115"/>
        <end position="134"/>
    </location>
</feature>
<comment type="similarity">
    <text evidence="2">Belongs to the CRT-like transporter family.</text>
</comment>
<dbReference type="EMBL" id="JAFCMP010000152">
    <property type="protein sequence ID" value="KAG5184764.1"/>
    <property type="molecule type" value="Genomic_DNA"/>
</dbReference>
<dbReference type="PANTHER" id="PTHR31326:SF1">
    <property type="entry name" value="PROTEIN CLT2, CHLOROPLASTIC"/>
    <property type="match status" value="1"/>
</dbReference>
<keyword evidence="5 8" id="KW-1133">Transmembrane helix</keyword>
<feature type="transmembrane region" description="Helical" evidence="8">
    <location>
        <begin position="84"/>
        <end position="103"/>
    </location>
</feature>
<feature type="transmembrane region" description="Helical" evidence="8">
    <location>
        <begin position="410"/>
        <end position="431"/>
    </location>
</feature>
<evidence type="ECO:0000313" key="10">
    <source>
        <dbReference type="Proteomes" id="UP000664859"/>
    </source>
</evidence>
<reference evidence="9" key="1">
    <citation type="submission" date="2021-02" db="EMBL/GenBank/DDBJ databases">
        <title>First Annotated Genome of the Yellow-green Alga Tribonema minus.</title>
        <authorList>
            <person name="Mahan K.M."/>
        </authorList>
    </citation>
    <scope>NUCLEOTIDE SEQUENCE</scope>
    <source>
        <strain evidence="9">UTEX B ZZ1240</strain>
    </source>
</reference>
<keyword evidence="3" id="KW-0813">Transport</keyword>
<comment type="caution">
    <text evidence="9">The sequence shown here is derived from an EMBL/GenBank/DDBJ whole genome shotgun (WGS) entry which is preliminary data.</text>
</comment>
<feature type="transmembrane region" description="Helical" evidence="8">
    <location>
        <begin position="380"/>
        <end position="403"/>
    </location>
</feature>
<evidence type="ECO:0000313" key="9">
    <source>
        <dbReference type="EMBL" id="KAG5184764.1"/>
    </source>
</evidence>
<feature type="transmembrane region" description="Helical" evidence="8">
    <location>
        <begin position="208"/>
        <end position="229"/>
    </location>
</feature>
<name>A0A836CGK6_9STRA</name>
<feature type="transmembrane region" description="Helical" evidence="8">
    <location>
        <begin position="443"/>
        <end position="465"/>
    </location>
</feature>
<comment type="subcellular location">
    <subcellularLocation>
        <location evidence="1">Membrane</location>
        <topology evidence="1">Multi-pass membrane protein</topology>
    </subcellularLocation>
</comment>
<feature type="transmembrane region" description="Helical" evidence="8">
    <location>
        <begin position="182"/>
        <end position="201"/>
    </location>
</feature>
<feature type="compositionally biased region" description="Low complexity" evidence="7">
    <location>
        <begin position="44"/>
        <end position="56"/>
    </location>
</feature>
<gene>
    <name evidence="9" type="ORF">JKP88DRAFT_313973</name>
</gene>
<evidence type="ECO:0000256" key="5">
    <source>
        <dbReference type="ARBA" id="ARBA00022989"/>
    </source>
</evidence>
<feature type="transmembrane region" description="Helical" evidence="8">
    <location>
        <begin position="244"/>
        <end position="263"/>
    </location>
</feature>
<keyword evidence="10" id="KW-1185">Reference proteome</keyword>
<evidence type="ECO:0000256" key="7">
    <source>
        <dbReference type="SAM" id="MobiDB-lite"/>
    </source>
</evidence>
<keyword evidence="4 8" id="KW-0812">Transmembrane</keyword>
<evidence type="ECO:0000256" key="1">
    <source>
        <dbReference type="ARBA" id="ARBA00004141"/>
    </source>
</evidence>
<dbReference type="Pfam" id="PF08627">
    <property type="entry name" value="CRT-like"/>
    <property type="match status" value="2"/>
</dbReference>
<feature type="compositionally biased region" description="Polar residues" evidence="7">
    <location>
        <begin position="1"/>
        <end position="11"/>
    </location>
</feature>
<dbReference type="PANTHER" id="PTHR31326">
    <property type="entry name" value="PROTEIN CLT2, CHLOROPLASTIC"/>
    <property type="match status" value="1"/>
</dbReference>
<accession>A0A836CGK6</accession>
<dbReference type="InterPro" id="IPR013936">
    <property type="entry name" value="CRT-like"/>
</dbReference>
<organism evidence="9 10">
    <name type="scientific">Tribonema minus</name>
    <dbReference type="NCBI Taxonomy" id="303371"/>
    <lineage>
        <taxon>Eukaryota</taxon>
        <taxon>Sar</taxon>
        <taxon>Stramenopiles</taxon>
        <taxon>Ochrophyta</taxon>
        <taxon>PX clade</taxon>
        <taxon>Xanthophyceae</taxon>
        <taxon>Tribonematales</taxon>
        <taxon>Tribonemataceae</taxon>
        <taxon>Tribonema</taxon>
    </lineage>
</organism>
<evidence type="ECO:0000256" key="3">
    <source>
        <dbReference type="ARBA" id="ARBA00022448"/>
    </source>
</evidence>
<dbReference type="GO" id="GO:0016020">
    <property type="term" value="C:membrane"/>
    <property type="evidence" value="ECO:0007669"/>
    <property type="project" value="UniProtKB-SubCell"/>
</dbReference>
<evidence type="ECO:0000256" key="4">
    <source>
        <dbReference type="ARBA" id="ARBA00022692"/>
    </source>
</evidence>
<feature type="region of interest" description="Disordered" evidence="7">
    <location>
        <begin position="1"/>
        <end position="62"/>
    </location>
</feature>
<sequence length="557" mass="60127">MASAARQSEGSASPLVRTAVNNAAAQSSPASEREALLARKEKLQLQQQSAAGQQKGVPRSPYGSLAKAKAKELEDDAKDDSGRMLVLAFVTMLFVGTGNRIFMKLQTIPMYNYPFTMNLLTTFIYIPVCFAYILPMQWFGSAITAEQRAIPRHKFAVMGLLDAVAGIMGTFAVNYITNASMIVLLQQAAIPISMVISRMFLGARYSVYQYIGATVVIAGIIVTMIPTFLGGGDAAGGADSGTQIVWSIVQVLSCIPMCLSSVYKEKALGELDIDVVFLNGWVAVYQFLASVVFAAPSAYAMGLPLAELPENTYSGWLCFLGQNTALPSMAEGAYAMGLPLAELPENTYSGWLCFLGQNTALPSMAEGETMSMPHMDHCELAPLFVTTYLVFNIAYNVVLIVILKYGSANVLWLASTVMVPIGNVAFSLHFVPGHQDLRPADMGGLALILGGLLVYRFTAPLLAWLQRVSGGAAALPAADEVEAGRRVALVARGVTRSNAKYVGLNQAEYLEPVIETRVWRAQRARLARSPEQAKHLEPVIETRVLLLLLCLCAVLML</sequence>
<evidence type="ECO:0000256" key="8">
    <source>
        <dbReference type="SAM" id="Phobius"/>
    </source>
</evidence>
<feature type="transmembrane region" description="Helical" evidence="8">
    <location>
        <begin position="275"/>
        <end position="295"/>
    </location>
</feature>